<evidence type="ECO:0000259" key="9">
    <source>
        <dbReference type="PROSITE" id="PS50305"/>
    </source>
</evidence>
<evidence type="ECO:0000256" key="2">
    <source>
        <dbReference type="ARBA" id="ARBA00022679"/>
    </source>
</evidence>
<feature type="binding site" evidence="8">
    <location>
        <position position="481"/>
    </location>
    <ligand>
        <name>Zn(2+)</name>
        <dbReference type="ChEBI" id="CHEBI:29105"/>
    </ligand>
</feature>
<keyword evidence="12" id="KW-1185">Reference proteome</keyword>
<evidence type="ECO:0000256" key="7">
    <source>
        <dbReference type="ARBA" id="ARBA00023295"/>
    </source>
</evidence>
<reference evidence="11 12" key="1">
    <citation type="submission" date="2020-01" db="EMBL/GenBank/DDBJ databases">
        <title>Identification and distribution of gene clusters putatively required for synthesis of sphingolipid metabolism inhibitors in phylogenetically diverse species of the filamentous fungus Fusarium.</title>
        <authorList>
            <person name="Kim H.-S."/>
            <person name="Busman M."/>
            <person name="Brown D.W."/>
            <person name="Divon H."/>
            <person name="Uhlig S."/>
            <person name="Proctor R.H."/>
        </authorList>
    </citation>
    <scope>NUCLEOTIDE SEQUENCE [LARGE SCALE GENOMIC DNA]</scope>
    <source>
        <strain evidence="11 12">NRRL 20459</strain>
    </source>
</reference>
<evidence type="ECO:0000256" key="8">
    <source>
        <dbReference type="PROSITE-ProRule" id="PRU00236"/>
    </source>
</evidence>
<feature type="binding site" evidence="8">
    <location>
        <position position="478"/>
    </location>
    <ligand>
        <name>Zn(2+)</name>
        <dbReference type="ChEBI" id="CHEBI:29105"/>
    </ligand>
</feature>
<proteinExistence type="predicted"/>
<keyword evidence="5 8" id="KW-0862">Zinc</keyword>
<keyword evidence="4" id="KW-0378">Hydrolase</keyword>
<gene>
    <name evidence="11" type="ORF">FALBO_9181</name>
</gene>
<dbReference type="Pfam" id="PF01661">
    <property type="entry name" value="Macro"/>
    <property type="match status" value="1"/>
</dbReference>
<dbReference type="Gene3D" id="3.40.220.10">
    <property type="entry name" value="Leucine Aminopeptidase, subunit E, domain 1"/>
    <property type="match status" value="1"/>
</dbReference>
<dbReference type="Gene3D" id="3.30.1600.10">
    <property type="entry name" value="SIR2/SIRT2 'Small Domain"/>
    <property type="match status" value="1"/>
</dbReference>
<dbReference type="GO" id="GO:0046872">
    <property type="term" value="F:metal ion binding"/>
    <property type="evidence" value="ECO:0007669"/>
    <property type="project" value="UniProtKB-KW"/>
</dbReference>
<dbReference type="CDD" id="cd02908">
    <property type="entry name" value="Macro_OAADPr_deacetylase"/>
    <property type="match status" value="1"/>
</dbReference>
<feature type="binding site" evidence="8">
    <location>
        <position position="443"/>
    </location>
    <ligand>
        <name>Zn(2+)</name>
        <dbReference type="ChEBI" id="CHEBI:29105"/>
    </ligand>
</feature>
<keyword evidence="2" id="KW-0808">Transferase</keyword>
<feature type="domain" description="Deacetylase sirtuin-type" evidence="9">
    <location>
        <begin position="300"/>
        <end position="590"/>
    </location>
</feature>
<evidence type="ECO:0000256" key="6">
    <source>
        <dbReference type="ARBA" id="ARBA00023027"/>
    </source>
</evidence>
<protein>
    <submittedName>
        <fullName evidence="11">Phosphatase ous to the C-terminal domain of histone macroH2A1</fullName>
    </submittedName>
</protein>
<dbReference type="PROSITE" id="PS50305">
    <property type="entry name" value="SIRTUIN"/>
    <property type="match status" value="1"/>
</dbReference>
<feature type="domain" description="Macro" evidence="10">
    <location>
        <begin position="88"/>
        <end position="288"/>
    </location>
</feature>
<dbReference type="GO" id="GO:0016798">
    <property type="term" value="F:hydrolase activity, acting on glycosyl bonds"/>
    <property type="evidence" value="ECO:0007669"/>
    <property type="project" value="UniProtKB-KW"/>
</dbReference>
<comment type="caution">
    <text evidence="8">Lacks conserved residue(s) required for the propagation of feature annotation.</text>
</comment>
<evidence type="ECO:0000313" key="11">
    <source>
        <dbReference type="EMBL" id="KAF4463985.1"/>
    </source>
</evidence>
<dbReference type="InterPro" id="IPR002589">
    <property type="entry name" value="Macro_dom"/>
</dbReference>
<dbReference type="SUPFAM" id="SSF52467">
    <property type="entry name" value="DHS-like NAD/FAD-binding domain"/>
    <property type="match status" value="1"/>
</dbReference>
<comment type="cofactor">
    <cofactor evidence="1">
        <name>Zn(2+)</name>
        <dbReference type="ChEBI" id="CHEBI:29105"/>
    </cofactor>
</comment>
<dbReference type="InterPro" id="IPR026591">
    <property type="entry name" value="Sirtuin_cat_small_dom_sf"/>
</dbReference>
<accession>A0A8H4L9A9</accession>
<evidence type="ECO:0000256" key="1">
    <source>
        <dbReference type="ARBA" id="ARBA00001947"/>
    </source>
</evidence>
<evidence type="ECO:0000259" key="10">
    <source>
        <dbReference type="PROSITE" id="PS51154"/>
    </source>
</evidence>
<dbReference type="InterPro" id="IPR029035">
    <property type="entry name" value="DHS-like_NAD/FAD-binding_dom"/>
</dbReference>
<evidence type="ECO:0000313" key="12">
    <source>
        <dbReference type="Proteomes" id="UP000554235"/>
    </source>
</evidence>
<dbReference type="InterPro" id="IPR026590">
    <property type="entry name" value="Ssirtuin_cat_dom"/>
</dbReference>
<dbReference type="InterPro" id="IPR043472">
    <property type="entry name" value="Macro_dom-like"/>
</dbReference>
<dbReference type="EMBL" id="JAADYS010001258">
    <property type="protein sequence ID" value="KAF4463985.1"/>
    <property type="molecule type" value="Genomic_DNA"/>
</dbReference>
<dbReference type="PROSITE" id="PS51154">
    <property type="entry name" value="MACRO"/>
    <property type="match status" value="1"/>
</dbReference>
<keyword evidence="6" id="KW-0520">NAD</keyword>
<dbReference type="OrthoDB" id="6077599at2759"/>
<name>A0A8H4L9A9_9HYPO</name>
<keyword evidence="7" id="KW-0326">Glycosidase</keyword>
<sequence>MLDETLLYLLADADEHGTNSSHKEYFQHYKQHLSHLETSSKLGLLQELLCVRPPQPLLPDDTLQKIDSVLLRSGGHRIFTDVASLTPSRVIKRDEGADINLHLWRGDITTLTGITAITNAANSQMLGCFQPTHRCIDNIIHSRAGPRLRAECFQTVEDNGRELEPGEALVTRGYALPASHVIHTVGPQLSRGASPTEIERKQLAKCYESVLEALEALTPEDNVRKAVALCCISTGLFAFPAKEAAEIALATVLEWLREHPDTTISDIIFNTFTESDTMIYSNLFDALPEDWIPPSSSPKPFPLTGSVALARDWLNSADAVLVSAGAGMSAAEGLDYHSRTLFAENLPGFLKLGLKSLYSVIGYNGWPSEEHRWGYFFSHMKMMANWPKTPTYQALLPWLDKFGPDAHVRTSNADGLFLANGWREQQLSTPQGSYAVLQCLEKCRVEATTPSAPLFADAAPYLDKVTQKLTDPSKVPRCRFCGAKMNICVRGGSWFNDAPFQEAEKRWKAWKSRVIREKKKVVILELGVGMNTPGVLRWPNEDLVSRGDGLVKLVRVGMGPEAVVPWEQEDEELSTSIEGDIAQIVPLLLT</sequence>
<dbReference type="SUPFAM" id="SSF52949">
    <property type="entry name" value="Macro domain-like"/>
    <property type="match status" value="1"/>
</dbReference>
<evidence type="ECO:0000256" key="5">
    <source>
        <dbReference type="ARBA" id="ARBA00022833"/>
    </source>
</evidence>
<dbReference type="SMART" id="SM00506">
    <property type="entry name" value="A1pp"/>
    <property type="match status" value="1"/>
</dbReference>
<dbReference type="Gene3D" id="3.40.50.1220">
    <property type="entry name" value="TPP-binding domain"/>
    <property type="match status" value="1"/>
</dbReference>
<dbReference type="GO" id="GO:0016740">
    <property type="term" value="F:transferase activity"/>
    <property type="evidence" value="ECO:0007669"/>
    <property type="project" value="UniProtKB-KW"/>
</dbReference>
<dbReference type="AlphaFoldDB" id="A0A8H4L9A9"/>
<organism evidence="11 12">
    <name type="scientific">Fusarium albosuccineum</name>
    <dbReference type="NCBI Taxonomy" id="1237068"/>
    <lineage>
        <taxon>Eukaryota</taxon>
        <taxon>Fungi</taxon>
        <taxon>Dikarya</taxon>
        <taxon>Ascomycota</taxon>
        <taxon>Pezizomycotina</taxon>
        <taxon>Sordariomycetes</taxon>
        <taxon>Hypocreomycetidae</taxon>
        <taxon>Hypocreales</taxon>
        <taxon>Nectriaceae</taxon>
        <taxon>Fusarium</taxon>
        <taxon>Fusarium decemcellulare species complex</taxon>
    </lineage>
</organism>
<dbReference type="PANTHER" id="PTHR11106">
    <property type="entry name" value="GANGLIOSIDE INDUCED DIFFERENTIATION ASSOCIATED PROTEIN 2-RELATED"/>
    <property type="match status" value="1"/>
</dbReference>
<evidence type="ECO:0000256" key="3">
    <source>
        <dbReference type="ARBA" id="ARBA00022723"/>
    </source>
</evidence>
<dbReference type="PANTHER" id="PTHR11106:SF121">
    <property type="entry name" value="ADP-RIBOSE 1''-PHOSPHATE PHOSPHATASE"/>
    <property type="match status" value="1"/>
</dbReference>
<evidence type="ECO:0000256" key="4">
    <source>
        <dbReference type="ARBA" id="ARBA00022801"/>
    </source>
</evidence>
<dbReference type="Proteomes" id="UP000554235">
    <property type="component" value="Unassembled WGS sequence"/>
</dbReference>
<keyword evidence="3 8" id="KW-0479">Metal-binding</keyword>
<comment type="caution">
    <text evidence="11">The sequence shown here is derived from an EMBL/GenBank/DDBJ whole genome shotgun (WGS) entry which is preliminary data.</text>
</comment>
<feature type="binding site" evidence="8">
    <location>
        <position position="439"/>
    </location>
    <ligand>
        <name>Zn(2+)</name>
        <dbReference type="ChEBI" id="CHEBI:29105"/>
    </ligand>
</feature>